<feature type="region of interest" description="Disordered" evidence="1">
    <location>
        <begin position="174"/>
        <end position="209"/>
    </location>
</feature>
<dbReference type="EMBL" id="JAHXZI010000015">
    <property type="protein sequence ID" value="MBW6437425.1"/>
    <property type="molecule type" value="Genomic_DNA"/>
</dbReference>
<dbReference type="RefSeq" id="WP_220146757.1">
    <property type="nucleotide sequence ID" value="NZ_JAHXZI010000015.1"/>
</dbReference>
<reference evidence="3 4" key="1">
    <citation type="journal article" date="2013" name="Antonie Van Leeuwenhoek">
        <title>Actinoplanes hulinensis sp. nov., a novel actinomycete isolated from soybean root (Glycine max (L.) Merr).</title>
        <authorList>
            <person name="Shen Y."/>
            <person name="Liu C."/>
            <person name="Wang X."/>
            <person name="Zhao J."/>
            <person name="Jia F."/>
            <person name="Zhang Y."/>
            <person name="Wang L."/>
            <person name="Yang D."/>
            <person name="Xiang W."/>
        </authorList>
    </citation>
    <scope>NUCLEOTIDE SEQUENCE [LARGE SCALE GENOMIC DNA]</scope>
    <source>
        <strain evidence="3 4">NEAU-M9</strain>
    </source>
</reference>
<feature type="region of interest" description="Disordered" evidence="1">
    <location>
        <begin position="1"/>
        <end position="111"/>
    </location>
</feature>
<proteinExistence type="predicted"/>
<comment type="caution">
    <text evidence="3">The sequence shown here is derived from an EMBL/GenBank/DDBJ whole genome shotgun (WGS) entry which is preliminary data.</text>
</comment>
<feature type="transmembrane region" description="Helical" evidence="2">
    <location>
        <begin position="277"/>
        <end position="298"/>
    </location>
</feature>
<feature type="compositionally biased region" description="Polar residues" evidence="1">
    <location>
        <begin position="97"/>
        <end position="106"/>
    </location>
</feature>
<feature type="compositionally biased region" description="Acidic residues" evidence="1">
    <location>
        <begin position="176"/>
        <end position="191"/>
    </location>
</feature>
<keyword evidence="2" id="KW-0472">Membrane</keyword>
<protein>
    <submittedName>
        <fullName evidence="3">Uncharacterized protein</fullName>
    </submittedName>
</protein>
<evidence type="ECO:0000313" key="4">
    <source>
        <dbReference type="Proteomes" id="UP001519863"/>
    </source>
</evidence>
<sequence length="329" mass="32521">MSERSTAPAVPSADSPDPSGAAPNNTDDSPSATADHEASSPTAEAPDDEAATVDSPGTSGSDRDAGDTTDSVGDGETVSDTASAADSRAVVEPVTDSDATAVQSGASPAADPEIDSIVARAATAAAAAALAANAAATAADAAADAAAAAADAAEAAAVAADLAVTAVRGCLAGTGADDETKTDDDVPEDAGGEAAACSDTPGDETFAEAQAEPRARGIVAWGADRRRDLLAYICVPLVTLFAAPALVLFLGIVILGSSTGSPAICDEVRAVNGCEEATWDVIGAHVLGFLVLWALLWALPWRRGLRTPRVLLALAASVFLFAGLLRLAA</sequence>
<name>A0ABS7B8N0_9ACTN</name>
<dbReference type="Proteomes" id="UP001519863">
    <property type="component" value="Unassembled WGS sequence"/>
</dbReference>
<feature type="transmembrane region" description="Helical" evidence="2">
    <location>
        <begin position="310"/>
        <end position="328"/>
    </location>
</feature>
<evidence type="ECO:0000313" key="3">
    <source>
        <dbReference type="EMBL" id="MBW6437425.1"/>
    </source>
</evidence>
<accession>A0ABS7B8N0</accession>
<feature type="transmembrane region" description="Helical" evidence="2">
    <location>
        <begin position="229"/>
        <end position="257"/>
    </location>
</feature>
<organism evidence="3 4">
    <name type="scientific">Actinoplanes hulinensis</name>
    <dbReference type="NCBI Taxonomy" id="1144547"/>
    <lineage>
        <taxon>Bacteria</taxon>
        <taxon>Bacillati</taxon>
        <taxon>Actinomycetota</taxon>
        <taxon>Actinomycetes</taxon>
        <taxon>Micromonosporales</taxon>
        <taxon>Micromonosporaceae</taxon>
        <taxon>Actinoplanes</taxon>
    </lineage>
</organism>
<gene>
    <name evidence="3" type="ORF">KZ829_27200</name>
</gene>
<feature type="compositionally biased region" description="Low complexity" evidence="1">
    <location>
        <begin position="1"/>
        <end position="23"/>
    </location>
</feature>
<keyword evidence="2" id="KW-1133">Transmembrane helix</keyword>
<evidence type="ECO:0000256" key="1">
    <source>
        <dbReference type="SAM" id="MobiDB-lite"/>
    </source>
</evidence>
<evidence type="ECO:0000256" key="2">
    <source>
        <dbReference type="SAM" id="Phobius"/>
    </source>
</evidence>
<keyword evidence="4" id="KW-1185">Reference proteome</keyword>
<keyword evidence="2" id="KW-0812">Transmembrane</keyword>